<name>A0A6C0IDS0_9ZZZZ</name>
<accession>A0A6C0IDS0</accession>
<evidence type="ECO:0000313" key="1">
    <source>
        <dbReference type="EMBL" id="QHT90919.1"/>
    </source>
</evidence>
<reference evidence="1" key="1">
    <citation type="journal article" date="2020" name="Nature">
        <title>Giant virus diversity and host interactions through global metagenomics.</title>
        <authorList>
            <person name="Schulz F."/>
            <person name="Roux S."/>
            <person name="Paez-Espino D."/>
            <person name="Jungbluth S."/>
            <person name="Walsh D.A."/>
            <person name="Denef V.J."/>
            <person name="McMahon K.D."/>
            <person name="Konstantinidis K.T."/>
            <person name="Eloe-Fadrosh E.A."/>
            <person name="Kyrpides N.C."/>
            <person name="Woyke T."/>
        </authorList>
    </citation>
    <scope>NUCLEOTIDE SEQUENCE</scope>
    <source>
        <strain evidence="1">GVMAG-M-3300023184-72</strain>
    </source>
</reference>
<proteinExistence type="predicted"/>
<protein>
    <submittedName>
        <fullName evidence="1">Uncharacterized protein</fullName>
    </submittedName>
</protein>
<sequence>MANFEFPSNMSKVYNVNTSHPLIQNEQQYISYKKYVSIHSEDRDIIKYPSSSSFEIELPEDITNVSTIRLTNWTFPSNYDTFSFSNSNITMSFKVQPFNPSSQGYSVPLYDEIFKCLFLYQDTNFVIKIESGFYNPIQMTTELTNKFNYAVTNVIINYFTDTTGSNYNPITFPTLLEEFKLSGGYRNFIIVYNTVSQKIWFGNTTDQFKLTNSTQQSVNTLLDNLYCGSKQQIPSFSNWGLPGNLGLTRCDTNSISGTQINETNLANKLLEYVSYNGIITPRFFYGDVFPGDDGYWLLPNTLLPGSEVNWVESTYKINFMGTSYFYLEIDGLNCIDETSPYNLSEFTITTNETNGIVNSSFAKIAVPTTPISQWFDREQLPYKLFFPPADRIRRLKIKLRYHNQQLVDFGTFDYSLLFEFCILNPQTPRKWSNAQGGGHIK</sequence>
<organism evidence="1">
    <name type="scientific">viral metagenome</name>
    <dbReference type="NCBI Taxonomy" id="1070528"/>
    <lineage>
        <taxon>unclassified sequences</taxon>
        <taxon>metagenomes</taxon>
        <taxon>organismal metagenomes</taxon>
    </lineage>
</organism>
<dbReference type="AlphaFoldDB" id="A0A6C0IDS0"/>
<dbReference type="EMBL" id="MN740161">
    <property type="protein sequence ID" value="QHT90919.1"/>
    <property type="molecule type" value="Genomic_DNA"/>
</dbReference>